<evidence type="ECO:0000313" key="2">
    <source>
        <dbReference type="EMBL" id="PMD31622.1"/>
    </source>
</evidence>
<feature type="compositionally biased region" description="Basic residues" evidence="1">
    <location>
        <begin position="685"/>
        <end position="712"/>
    </location>
</feature>
<sequence>MYTSFGAHFVREMAPNRRRIAENLLPLYTPPCTCLECESQFTPMFKQQNEHNHHAYAGSLSFREAERSVQEYSRSAGIDRGFLRDKFREQSKAIIDTWTNFCVLERKKVLLGADNTMYEFQWGEARHTVAFQWGDIGTAMRDFRTFNLLSYVNLEALSQDPARFLNLLMNRINYSPQDWAPYDSHLLRLPWNTGAFERYFNQNCVVMQGPNYGSSLVPWSQLAHTWEIIGFPRAQLILEAQKELMKILRGMVEIILRSAINNTPSAELGLFGLSAMKFNHTSTCNFTSGYLNQPFSEPPLFDITKLLSIAQTRRDTAGDHVWLLQTDSQYARHWISMIGSIEYCEIEKSKNKYAFIAREFYHDVHTFWSWKWLVEEVENAERVYKDFNEKVPRGEALPKDLGHALGALEVLLTSMLDRLSRHIQATIAARPGFTEGWEIEYNALPGKALAIRTDGIREPDRFYKDPLDWCLRQLLGPPDGAVKYEHAMLFAFLDNYLETGPQGDKDRLDEVLLTKYSDFAALHEMRVMVRLHRPRNIPLRFEEYKTMEHRRVWKFARKELLEGGLNWLNSLPGRRSAQANALEKFSKTTEPDSASKDTMQGLKQTDYEREALGIFWNVVKEQHREFFATKGLTVTETTELLTDLSANTAPEYLQALKVEREETSAIIEAMKVRVSVDTSYSAILRKSKQRKQNQSKKSKNKGKSGNKNKSKNNLRPFYKPQSTGEGSDMASDNTSEHEEVDDSIHDLSLEMLTTSIENVTSKASTINQTPTFGPPESEVEILTNHSARLEASCLPAKSYPKEKSKQKASRKGSEVNSNAATLRSAPAESPAPRRVFVKRGVLEIIGAMFPRRRSGELGALAWEEFEHAMDQVGFSARHNGGSAVLFEPKKESAWYGKGKIVFHRPHPCSKIVPIRLRAIGKRMGKWFGWSRDLFVPDEKAK</sequence>
<keyword evidence="3" id="KW-1185">Reference proteome</keyword>
<feature type="region of interest" description="Disordered" evidence="1">
    <location>
        <begin position="684"/>
        <end position="742"/>
    </location>
</feature>
<dbReference type="EMBL" id="KZ613962">
    <property type="protein sequence ID" value="PMD31622.1"/>
    <property type="molecule type" value="Genomic_DNA"/>
</dbReference>
<reference evidence="2 3" key="1">
    <citation type="submission" date="2016-04" db="EMBL/GenBank/DDBJ databases">
        <title>A degradative enzymes factory behind the ericoid mycorrhizal symbiosis.</title>
        <authorList>
            <consortium name="DOE Joint Genome Institute"/>
            <person name="Martino E."/>
            <person name="Morin E."/>
            <person name="Grelet G."/>
            <person name="Kuo A."/>
            <person name="Kohler A."/>
            <person name="Daghino S."/>
            <person name="Barry K."/>
            <person name="Choi C."/>
            <person name="Cichocki N."/>
            <person name="Clum A."/>
            <person name="Copeland A."/>
            <person name="Hainaut M."/>
            <person name="Haridas S."/>
            <person name="Labutti K."/>
            <person name="Lindquist E."/>
            <person name="Lipzen A."/>
            <person name="Khouja H.-R."/>
            <person name="Murat C."/>
            <person name="Ohm R."/>
            <person name="Olson A."/>
            <person name="Spatafora J."/>
            <person name="Veneault-Fourrey C."/>
            <person name="Henrissat B."/>
            <person name="Grigoriev I."/>
            <person name="Martin F."/>
            <person name="Perotto S."/>
        </authorList>
    </citation>
    <scope>NUCLEOTIDE SEQUENCE [LARGE SCALE GENOMIC DNA]</scope>
    <source>
        <strain evidence="2 3">F</strain>
    </source>
</reference>
<evidence type="ECO:0000256" key="1">
    <source>
        <dbReference type="SAM" id="MobiDB-lite"/>
    </source>
</evidence>
<protein>
    <submittedName>
        <fullName evidence="2">Uncharacterized protein</fullName>
    </submittedName>
</protein>
<organism evidence="2 3">
    <name type="scientific">Hyaloscypha variabilis (strain UAMH 11265 / GT02V1 / F)</name>
    <name type="common">Meliniomyces variabilis</name>
    <dbReference type="NCBI Taxonomy" id="1149755"/>
    <lineage>
        <taxon>Eukaryota</taxon>
        <taxon>Fungi</taxon>
        <taxon>Dikarya</taxon>
        <taxon>Ascomycota</taxon>
        <taxon>Pezizomycotina</taxon>
        <taxon>Leotiomycetes</taxon>
        <taxon>Helotiales</taxon>
        <taxon>Hyaloscyphaceae</taxon>
        <taxon>Hyaloscypha</taxon>
        <taxon>Hyaloscypha variabilis</taxon>
    </lineage>
</organism>
<accession>A0A2J6QZD6</accession>
<dbReference type="PANTHER" id="PTHR40788:SF1">
    <property type="entry name" value="IPA PROTEIN"/>
    <property type="match status" value="1"/>
</dbReference>
<gene>
    <name evidence="2" type="ORF">L207DRAFT_640867</name>
</gene>
<evidence type="ECO:0000313" key="3">
    <source>
        <dbReference type="Proteomes" id="UP000235786"/>
    </source>
</evidence>
<dbReference type="STRING" id="1149755.A0A2J6QZD6"/>
<dbReference type="Proteomes" id="UP000235786">
    <property type="component" value="Unassembled WGS sequence"/>
</dbReference>
<dbReference type="OrthoDB" id="3545629at2759"/>
<name>A0A2J6QZD6_HYAVF</name>
<feature type="region of interest" description="Disordered" evidence="1">
    <location>
        <begin position="793"/>
        <end position="829"/>
    </location>
</feature>
<proteinExistence type="predicted"/>
<dbReference type="PANTHER" id="PTHR40788">
    <property type="entry name" value="CLR5 DOMAIN-CONTAINING PROTEIN-RELATED"/>
    <property type="match status" value="1"/>
</dbReference>
<feature type="compositionally biased region" description="Polar residues" evidence="1">
    <location>
        <begin position="720"/>
        <end position="733"/>
    </location>
</feature>
<dbReference type="AlphaFoldDB" id="A0A2J6QZD6"/>